<reference evidence="1 2" key="1">
    <citation type="submission" date="2018-06" db="EMBL/GenBank/DDBJ databases">
        <authorList>
            <consortium name="Pathogen Informatics"/>
            <person name="Doyle S."/>
        </authorList>
    </citation>
    <scope>NUCLEOTIDE SEQUENCE [LARGE SCALE GENOMIC DNA]</scope>
    <source>
        <strain evidence="1 2">NCTC8684</strain>
    </source>
</reference>
<evidence type="ECO:0000313" key="1">
    <source>
        <dbReference type="EMBL" id="SUX32562.1"/>
    </source>
</evidence>
<dbReference type="Proteomes" id="UP000254029">
    <property type="component" value="Unassembled WGS sequence"/>
</dbReference>
<dbReference type="AlphaFoldDB" id="A0AAX2M7X7"/>
<dbReference type="EMBL" id="UIGR01000001">
    <property type="protein sequence ID" value="SUX32562.1"/>
    <property type="molecule type" value="Genomic_DNA"/>
</dbReference>
<organism evidence="1 2">
    <name type="scientific">Chromobacterium violaceum</name>
    <dbReference type="NCBI Taxonomy" id="536"/>
    <lineage>
        <taxon>Bacteria</taxon>
        <taxon>Pseudomonadati</taxon>
        <taxon>Pseudomonadota</taxon>
        <taxon>Betaproteobacteria</taxon>
        <taxon>Neisseriales</taxon>
        <taxon>Chromobacteriaceae</taxon>
        <taxon>Chromobacterium</taxon>
    </lineage>
</organism>
<sequence length="46" mass="5144">MIHASLVGWNGRGTLSKKQLTVNIESVVFRPNPMPESATRHAEDMH</sequence>
<comment type="caution">
    <text evidence="1">The sequence shown here is derived from an EMBL/GenBank/DDBJ whole genome shotgun (WGS) entry which is preliminary data.</text>
</comment>
<accession>A0AAX2M7X7</accession>
<name>A0AAX2M7X7_CHRVL</name>
<proteinExistence type="predicted"/>
<protein>
    <submittedName>
        <fullName evidence="1">Uncharacterized protein</fullName>
    </submittedName>
</protein>
<gene>
    <name evidence="1" type="ORF">NCTC8684_01642</name>
</gene>
<evidence type="ECO:0000313" key="2">
    <source>
        <dbReference type="Proteomes" id="UP000254029"/>
    </source>
</evidence>